<accession>A0A1Y1ZP84</accession>
<dbReference type="Proteomes" id="UP000193144">
    <property type="component" value="Unassembled WGS sequence"/>
</dbReference>
<dbReference type="PANTHER" id="PTHR34502:SF3">
    <property type="entry name" value="DUF6594 DOMAIN-CONTAINING PROTEIN"/>
    <property type="match status" value="1"/>
</dbReference>
<comment type="caution">
    <text evidence="3">The sequence shown here is derived from an EMBL/GenBank/DDBJ whole genome shotgun (WGS) entry which is preliminary data.</text>
</comment>
<gene>
    <name evidence="3" type="ORF">BCR34DRAFT_600986</name>
</gene>
<keyword evidence="1" id="KW-0472">Membrane</keyword>
<dbReference type="STRING" id="1231657.A0A1Y1ZP84"/>
<evidence type="ECO:0000259" key="2">
    <source>
        <dbReference type="Pfam" id="PF20237"/>
    </source>
</evidence>
<feature type="domain" description="DUF6594" evidence="2">
    <location>
        <begin position="41"/>
        <end position="290"/>
    </location>
</feature>
<evidence type="ECO:0000313" key="3">
    <source>
        <dbReference type="EMBL" id="ORY12052.1"/>
    </source>
</evidence>
<keyword evidence="1" id="KW-1133">Transmembrane helix</keyword>
<sequence>MHTFYRSKTTLRRSCLPIREPAIAPSATKSTKSIEKYRAGYPRYSALISAHEPWFICRRFQRLRARLLLLKQDRLSVLETKLDAIDENDTRPLFLGVSRLDRNEERIQVIAEIDAAMASYDDFVVRTNRMLSLDAASPKDMQSLRNWLSGTRSVSKAETAYLNHDRELACLAPGLDSALLRFENWIGHVLIRFFPRSQALFSRDISTNSHVYIWSNSRSMINAIARASLLFCITLLLLMPVVICNASSSFKVRMGIVSLSTILYLTVVSTLTRAKTMELTLAGATYTTVLIVFVTGGGAASIQQRGN</sequence>
<proteinExistence type="predicted"/>
<dbReference type="EMBL" id="MCFA01000055">
    <property type="protein sequence ID" value="ORY12052.1"/>
    <property type="molecule type" value="Genomic_DNA"/>
</dbReference>
<keyword evidence="4" id="KW-1185">Reference proteome</keyword>
<dbReference type="PANTHER" id="PTHR34502">
    <property type="entry name" value="DUF6594 DOMAIN-CONTAINING PROTEIN-RELATED"/>
    <property type="match status" value="1"/>
</dbReference>
<name>A0A1Y1ZP84_9PLEO</name>
<reference evidence="3 4" key="1">
    <citation type="submission" date="2016-07" db="EMBL/GenBank/DDBJ databases">
        <title>Pervasive Adenine N6-methylation of Active Genes in Fungi.</title>
        <authorList>
            <consortium name="DOE Joint Genome Institute"/>
            <person name="Mondo S.J."/>
            <person name="Dannebaum R.O."/>
            <person name="Kuo R.C."/>
            <person name="Labutti K."/>
            <person name="Haridas S."/>
            <person name="Kuo A."/>
            <person name="Salamov A."/>
            <person name="Ahrendt S.R."/>
            <person name="Lipzen A."/>
            <person name="Sullivan W."/>
            <person name="Andreopoulos W.B."/>
            <person name="Clum A."/>
            <person name="Lindquist E."/>
            <person name="Daum C."/>
            <person name="Ramamoorthy G.K."/>
            <person name="Gryganskyi A."/>
            <person name="Culley D."/>
            <person name="Magnuson J.K."/>
            <person name="James T.Y."/>
            <person name="O'Malley M.A."/>
            <person name="Stajich J.E."/>
            <person name="Spatafora J.W."/>
            <person name="Visel A."/>
            <person name="Grigoriev I.V."/>
        </authorList>
    </citation>
    <scope>NUCLEOTIDE SEQUENCE [LARGE SCALE GENOMIC DNA]</scope>
    <source>
        <strain evidence="3 4">CBS 115471</strain>
    </source>
</reference>
<dbReference type="OrthoDB" id="5341582at2759"/>
<dbReference type="InterPro" id="IPR046529">
    <property type="entry name" value="DUF6594"/>
</dbReference>
<dbReference type="Pfam" id="PF20237">
    <property type="entry name" value="DUF6594"/>
    <property type="match status" value="1"/>
</dbReference>
<evidence type="ECO:0000313" key="4">
    <source>
        <dbReference type="Proteomes" id="UP000193144"/>
    </source>
</evidence>
<organism evidence="3 4">
    <name type="scientific">Clohesyomyces aquaticus</name>
    <dbReference type="NCBI Taxonomy" id="1231657"/>
    <lineage>
        <taxon>Eukaryota</taxon>
        <taxon>Fungi</taxon>
        <taxon>Dikarya</taxon>
        <taxon>Ascomycota</taxon>
        <taxon>Pezizomycotina</taxon>
        <taxon>Dothideomycetes</taxon>
        <taxon>Pleosporomycetidae</taxon>
        <taxon>Pleosporales</taxon>
        <taxon>Lindgomycetaceae</taxon>
        <taxon>Clohesyomyces</taxon>
    </lineage>
</organism>
<dbReference type="AlphaFoldDB" id="A0A1Y1ZP84"/>
<feature type="transmembrane region" description="Helical" evidence="1">
    <location>
        <begin position="279"/>
        <end position="302"/>
    </location>
</feature>
<evidence type="ECO:0000256" key="1">
    <source>
        <dbReference type="SAM" id="Phobius"/>
    </source>
</evidence>
<keyword evidence="1" id="KW-0812">Transmembrane</keyword>
<protein>
    <recommendedName>
        <fullName evidence="2">DUF6594 domain-containing protein</fullName>
    </recommendedName>
</protein>
<feature type="transmembrane region" description="Helical" evidence="1">
    <location>
        <begin position="227"/>
        <end position="248"/>
    </location>
</feature>
<feature type="transmembrane region" description="Helical" evidence="1">
    <location>
        <begin position="254"/>
        <end position="272"/>
    </location>
</feature>